<comment type="similarity">
    <text evidence="1">Belongs to the PPR family. P subfamily.</text>
</comment>
<gene>
    <name evidence="5" type="ORF">Golob_001698</name>
</gene>
<sequence length="144" mass="16192">MEPWRAKRDDVTFNIWIGACCKLRRLDYSLSVCGKMIKLSFQPAVFTFYTLINGFCIGGKISKSREMIEIGKVAYINVYTTIIIEFHIIGILVELKMLEERGPNPNVITYNTGNKEKGKAISLAKSILEGMFYESPAGAGERTV</sequence>
<keyword evidence="4" id="KW-0472">Membrane</keyword>
<dbReference type="Pfam" id="PF13041">
    <property type="entry name" value="PPR_2"/>
    <property type="match status" value="1"/>
</dbReference>
<dbReference type="PROSITE" id="PS51375">
    <property type="entry name" value="PPR"/>
    <property type="match status" value="1"/>
</dbReference>
<evidence type="ECO:0000313" key="5">
    <source>
        <dbReference type="EMBL" id="MBA0574503.1"/>
    </source>
</evidence>
<organism evidence="5 6">
    <name type="scientific">Gossypium lobatum</name>
    <dbReference type="NCBI Taxonomy" id="34289"/>
    <lineage>
        <taxon>Eukaryota</taxon>
        <taxon>Viridiplantae</taxon>
        <taxon>Streptophyta</taxon>
        <taxon>Embryophyta</taxon>
        <taxon>Tracheophyta</taxon>
        <taxon>Spermatophyta</taxon>
        <taxon>Magnoliopsida</taxon>
        <taxon>eudicotyledons</taxon>
        <taxon>Gunneridae</taxon>
        <taxon>Pentapetalae</taxon>
        <taxon>rosids</taxon>
        <taxon>malvids</taxon>
        <taxon>Malvales</taxon>
        <taxon>Malvaceae</taxon>
        <taxon>Malvoideae</taxon>
        <taxon>Gossypium</taxon>
    </lineage>
</organism>
<name>A0A7J8NCA9_9ROSI</name>
<evidence type="ECO:0000313" key="6">
    <source>
        <dbReference type="Proteomes" id="UP000593572"/>
    </source>
</evidence>
<keyword evidence="4" id="KW-0812">Transmembrane</keyword>
<dbReference type="AlphaFoldDB" id="A0A7J8NCA9"/>
<dbReference type="InterPro" id="IPR002885">
    <property type="entry name" value="PPR_rpt"/>
</dbReference>
<protein>
    <submittedName>
        <fullName evidence="5">Uncharacterized protein</fullName>
    </submittedName>
</protein>
<evidence type="ECO:0000256" key="3">
    <source>
        <dbReference type="PROSITE-ProRule" id="PRU00708"/>
    </source>
</evidence>
<dbReference type="PANTHER" id="PTHR47941">
    <property type="entry name" value="PENTATRICOPEPTIDE REPEAT-CONTAINING PROTEIN 3, MITOCHONDRIAL"/>
    <property type="match status" value="1"/>
</dbReference>
<dbReference type="NCBIfam" id="TIGR00756">
    <property type="entry name" value="PPR"/>
    <property type="match status" value="1"/>
</dbReference>
<keyword evidence="2" id="KW-0677">Repeat</keyword>
<dbReference type="Gene3D" id="1.25.40.10">
    <property type="entry name" value="Tetratricopeptide repeat domain"/>
    <property type="match status" value="1"/>
</dbReference>
<comment type="caution">
    <text evidence="5">The sequence shown here is derived from an EMBL/GenBank/DDBJ whole genome shotgun (WGS) entry which is preliminary data.</text>
</comment>
<keyword evidence="6" id="KW-1185">Reference proteome</keyword>
<evidence type="ECO:0000256" key="2">
    <source>
        <dbReference type="ARBA" id="ARBA00022737"/>
    </source>
</evidence>
<dbReference type="EMBL" id="JABEZX010000013">
    <property type="protein sequence ID" value="MBA0574503.1"/>
    <property type="molecule type" value="Genomic_DNA"/>
</dbReference>
<feature type="non-terminal residue" evidence="5">
    <location>
        <position position="1"/>
    </location>
</feature>
<feature type="transmembrane region" description="Helical" evidence="4">
    <location>
        <begin position="73"/>
        <end position="93"/>
    </location>
</feature>
<proteinExistence type="inferred from homology"/>
<dbReference type="InterPro" id="IPR011990">
    <property type="entry name" value="TPR-like_helical_dom_sf"/>
</dbReference>
<feature type="repeat" description="PPR" evidence="3">
    <location>
        <begin position="9"/>
        <end position="43"/>
    </location>
</feature>
<accession>A0A7J8NCA9</accession>
<evidence type="ECO:0000256" key="4">
    <source>
        <dbReference type="SAM" id="Phobius"/>
    </source>
</evidence>
<evidence type="ECO:0000256" key="1">
    <source>
        <dbReference type="ARBA" id="ARBA00007626"/>
    </source>
</evidence>
<reference evidence="5 6" key="1">
    <citation type="journal article" date="2019" name="Genome Biol. Evol.">
        <title>Insights into the evolution of the New World diploid cottons (Gossypium, subgenus Houzingenia) based on genome sequencing.</title>
        <authorList>
            <person name="Grover C.E."/>
            <person name="Arick M.A. 2nd"/>
            <person name="Thrash A."/>
            <person name="Conover J.L."/>
            <person name="Sanders W.S."/>
            <person name="Peterson D.G."/>
            <person name="Frelichowski J.E."/>
            <person name="Scheffler J.A."/>
            <person name="Scheffler B.E."/>
            <person name="Wendel J.F."/>
        </authorList>
    </citation>
    <scope>NUCLEOTIDE SEQUENCE [LARGE SCALE GENOMIC DNA]</scope>
    <source>
        <strain evidence="5">157</strain>
        <tissue evidence="5">Leaf</tissue>
    </source>
</reference>
<keyword evidence="4" id="KW-1133">Transmembrane helix</keyword>
<feature type="transmembrane region" description="Helical" evidence="4">
    <location>
        <begin position="44"/>
        <end position="61"/>
    </location>
</feature>
<dbReference type="Proteomes" id="UP000593572">
    <property type="component" value="Unassembled WGS sequence"/>
</dbReference>